<evidence type="ECO:0000256" key="15">
    <source>
        <dbReference type="SAM" id="Phobius"/>
    </source>
</evidence>
<evidence type="ECO:0000256" key="5">
    <source>
        <dbReference type="ARBA" id="ARBA00022679"/>
    </source>
</evidence>
<dbReference type="Pfam" id="PF01553">
    <property type="entry name" value="Acyltransferase"/>
    <property type="match status" value="1"/>
</dbReference>
<comment type="subcellular location">
    <subcellularLocation>
        <location evidence="1">Membrane</location>
    </subcellularLocation>
</comment>
<keyword evidence="5" id="KW-0808">Transferase</keyword>
<dbReference type="InterPro" id="IPR045252">
    <property type="entry name" value="LPCAT1-like"/>
</dbReference>
<dbReference type="Proteomes" id="UP001331761">
    <property type="component" value="Unassembled WGS sequence"/>
</dbReference>
<evidence type="ECO:0000259" key="16">
    <source>
        <dbReference type="SMART" id="SM00563"/>
    </source>
</evidence>
<evidence type="ECO:0000256" key="9">
    <source>
        <dbReference type="ARBA" id="ARBA00023136"/>
    </source>
</evidence>
<keyword evidence="12" id="KW-0012">Acyltransferase</keyword>
<keyword evidence="8" id="KW-0443">Lipid metabolism</keyword>
<dbReference type="SUPFAM" id="SSF69593">
    <property type="entry name" value="Glycerol-3-phosphate (1)-acyltransferase"/>
    <property type="match status" value="1"/>
</dbReference>
<feature type="domain" description="Phospholipid/glycerol acyltransferase" evidence="16">
    <location>
        <begin position="286"/>
        <end position="401"/>
    </location>
</feature>
<dbReference type="GO" id="GO:0008654">
    <property type="term" value="P:phospholipid biosynthetic process"/>
    <property type="evidence" value="ECO:0007669"/>
    <property type="project" value="UniProtKB-KW"/>
</dbReference>
<evidence type="ECO:0000256" key="4">
    <source>
        <dbReference type="ARBA" id="ARBA00022516"/>
    </source>
</evidence>
<evidence type="ECO:0000313" key="17">
    <source>
        <dbReference type="EMBL" id="KAK5971018.1"/>
    </source>
</evidence>
<dbReference type="PANTHER" id="PTHR23063">
    <property type="entry name" value="PHOSPHOLIPID ACYLTRANSFERASE"/>
    <property type="match status" value="1"/>
</dbReference>
<evidence type="ECO:0000256" key="10">
    <source>
        <dbReference type="ARBA" id="ARBA00023209"/>
    </source>
</evidence>
<keyword evidence="7 15" id="KW-1133">Transmembrane helix</keyword>
<comment type="similarity">
    <text evidence="3">Belongs to the 1-acyl-sn-glycerol-3-phosphate acyltransferase family.</text>
</comment>
<reference evidence="17 18" key="1">
    <citation type="submission" date="2019-10" db="EMBL/GenBank/DDBJ databases">
        <title>Assembly and Annotation for the nematode Trichostrongylus colubriformis.</title>
        <authorList>
            <person name="Martin J."/>
        </authorList>
    </citation>
    <scope>NUCLEOTIDE SEQUENCE [LARGE SCALE GENOMIC DNA]</scope>
    <source>
        <strain evidence="17">G859</strain>
        <tissue evidence="17">Whole worm</tissue>
    </source>
</reference>
<comment type="pathway">
    <text evidence="13">Phospholipid metabolism.</text>
</comment>
<sequence>MDDYFAAPPPGGAPAQQPSPAAPPPGPVPNKPAGSRNAGGLKMYTVVPQVHNSHFISIHSLKETSVAMIFELFAIYASIILGCIISTTCLILLDKNWGPLPHYYLQVIEWVQNFYGNVYPESDDDAPWPAIIQKGAKNSLIRTKASSSAEFSFLLSPRNHLEISVDAIHSGIEAIVQDNLSTAFYASPTYSETLLRSSPLPHWTKTQKAVFYFTLFFRFGFLFPTRLCLLLLSFVFFAGAAFVAVNKRLTDREKTWVGIVYCKLFCSAMGVVATYRNKRFRPRGAGVAISNHLSPNDVQLLFAGTPHGSSHGFVITGQKHTGIIGSLETLTEKVCPTFWVERKSADGRKQFLTEVIKKAKLGAPVLLFPEGYCSNSTQVLQFRKAVFEEGIKIYPIAIKQNSRFGDVFWYEDTFNVYLLRVMCSWATPITVTYLPPMTRRSKETNIEFAARAQTAISDVLGARAGEFGGLMWYSKTEQRRLLKLQQEVCAMALITHLHETAEKADSDEGYLSISSLNSSHCGSPIVQKCDEILSH</sequence>
<dbReference type="GO" id="GO:0016020">
    <property type="term" value="C:membrane"/>
    <property type="evidence" value="ECO:0007669"/>
    <property type="project" value="UniProtKB-SubCell"/>
</dbReference>
<feature type="compositionally biased region" description="Pro residues" evidence="14">
    <location>
        <begin position="20"/>
        <end position="30"/>
    </location>
</feature>
<evidence type="ECO:0000256" key="14">
    <source>
        <dbReference type="SAM" id="MobiDB-lite"/>
    </source>
</evidence>
<dbReference type="GO" id="GO:0004366">
    <property type="term" value="F:glycerol-3-phosphate O-acyltransferase activity"/>
    <property type="evidence" value="ECO:0007669"/>
    <property type="project" value="TreeGrafter"/>
</dbReference>
<comment type="pathway">
    <text evidence="2">Lipid metabolism.</text>
</comment>
<feature type="transmembrane region" description="Helical" evidence="15">
    <location>
        <begin position="215"/>
        <end position="244"/>
    </location>
</feature>
<dbReference type="GO" id="GO:0005783">
    <property type="term" value="C:endoplasmic reticulum"/>
    <property type="evidence" value="ECO:0007669"/>
    <property type="project" value="TreeGrafter"/>
</dbReference>
<evidence type="ECO:0000256" key="3">
    <source>
        <dbReference type="ARBA" id="ARBA00008655"/>
    </source>
</evidence>
<organism evidence="17 18">
    <name type="scientific">Trichostrongylus colubriformis</name>
    <name type="common">Black scour worm</name>
    <dbReference type="NCBI Taxonomy" id="6319"/>
    <lineage>
        <taxon>Eukaryota</taxon>
        <taxon>Metazoa</taxon>
        <taxon>Ecdysozoa</taxon>
        <taxon>Nematoda</taxon>
        <taxon>Chromadorea</taxon>
        <taxon>Rhabditida</taxon>
        <taxon>Rhabditina</taxon>
        <taxon>Rhabditomorpha</taxon>
        <taxon>Strongyloidea</taxon>
        <taxon>Trichostrongylidae</taxon>
        <taxon>Trichostrongylus</taxon>
    </lineage>
</organism>
<dbReference type="EMBL" id="WIXE01018324">
    <property type="protein sequence ID" value="KAK5971018.1"/>
    <property type="molecule type" value="Genomic_DNA"/>
</dbReference>
<evidence type="ECO:0000256" key="1">
    <source>
        <dbReference type="ARBA" id="ARBA00004370"/>
    </source>
</evidence>
<keyword evidence="18" id="KW-1185">Reference proteome</keyword>
<dbReference type="PANTHER" id="PTHR23063:SF6">
    <property type="entry name" value="PHOSPHOLIPID_GLYCEROL ACYLTRANSFERASE DOMAIN-CONTAINING PROTEIN"/>
    <property type="match status" value="1"/>
</dbReference>
<evidence type="ECO:0000256" key="12">
    <source>
        <dbReference type="ARBA" id="ARBA00023315"/>
    </source>
</evidence>
<evidence type="ECO:0000256" key="2">
    <source>
        <dbReference type="ARBA" id="ARBA00005189"/>
    </source>
</evidence>
<evidence type="ECO:0000313" key="18">
    <source>
        <dbReference type="Proteomes" id="UP001331761"/>
    </source>
</evidence>
<accession>A0AAN8FVF7</accession>
<proteinExistence type="inferred from homology"/>
<dbReference type="GO" id="GO:0019432">
    <property type="term" value="P:triglyceride biosynthetic process"/>
    <property type="evidence" value="ECO:0007669"/>
    <property type="project" value="TreeGrafter"/>
</dbReference>
<feature type="transmembrane region" description="Helical" evidence="15">
    <location>
        <begin position="256"/>
        <end position="275"/>
    </location>
</feature>
<dbReference type="CDD" id="cd07991">
    <property type="entry name" value="LPLAT_LPCAT1-like"/>
    <property type="match status" value="1"/>
</dbReference>
<keyword evidence="9 15" id="KW-0472">Membrane</keyword>
<evidence type="ECO:0000256" key="8">
    <source>
        <dbReference type="ARBA" id="ARBA00023098"/>
    </source>
</evidence>
<dbReference type="SMART" id="SM00563">
    <property type="entry name" value="PlsC"/>
    <property type="match status" value="1"/>
</dbReference>
<keyword evidence="11" id="KW-1208">Phospholipid metabolism</keyword>
<feature type="transmembrane region" description="Helical" evidence="15">
    <location>
        <begin position="73"/>
        <end position="93"/>
    </location>
</feature>
<dbReference type="InterPro" id="IPR002123">
    <property type="entry name" value="Plipid/glycerol_acylTrfase"/>
</dbReference>
<gene>
    <name evidence="17" type="ORF">GCK32_001796</name>
</gene>
<keyword evidence="4" id="KW-0444">Lipid biosynthesis</keyword>
<keyword evidence="6 15" id="KW-0812">Transmembrane</keyword>
<evidence type="ECO:0000256" key="11">
    <source>
        <dbReference type="ARBA" id="ARBA00023264"/>
    </source>
</evidence>
<comment type="caution">
    <text evidence="17">The sequence shown here is derived from an EMBL/GenBank/DDBJ whole genome shotgun (WGS) entry which is preliminary data.</text>
</comment>
<feature type="region of interest" description="Disordered" evidence="14">
    <location>
        <begin position="1"/>
        <end position="34"/>
    </location>
</feature>
<evidence type="ECO:0000256" key="13">
    <source>
        <dbReference type="ARBA" id="ARBA00025707"/>
    </source>
</evidence>
<evidence type="ECO:0000256" key="7">
    <source>
        <dbReference type="ARBA" id="ARBA00022989"/>
    </source>
</evidence>
<dbReference type="AlphaFoldDB" id="A0AAN8FVF7"/>
<name>A0AAN8FVF7_TRICO</name>
<evidence type="ECO:0000256" key="6">
    <source>
        <dbReference type="ARBA" id="ARBA00022692"/>
    </source>
</evidence>
<keyword evidence="10" id="KW-0594">Phospholipid biosynthesis</keyword>
<protein>
    <submittedName>
        <fullName evidence="17">PlsC domain-containing protein</fullName>
    </submittedName>
</protein>